<evidence type="ECO:0000256" key="4">
    <source>
        <dbReference type="ARBA" id="ARBA00022547"/>
    </source>
</evidence>
<comment type="subcellular location">
    <subcellularLocation>
        <location evidence="1">Mitochondrion membrane</location>
    </subcellularLocation>
</comment>
<gene>
    <name evidence="10" type="primary">ATP20</name>
    <name evidence="10" type="ORF">LTR78_005920</name>
</gene>
<comment type="caution">
    <text evidence="10">The sequence shown here is derived from an EMBL/GenBank/DDBJ whole genome shotgun (WGS) entry which is preliminary data.</text>
</comment>
<evidence type="ECO:0000256" key="7">
    <source>
        <dbReference type="ARBA" id="ARBA00023128"/>
    </source>
</evidence>
<dbReference type="GO" id="GO:0015078">
    <property type="term" value="F:proton transmembrane transporter activity"/>
    <property type="evidence" value="ECO:0007669"/>
    <property type="project" value="InterPro"/>
</dbReference>
<keyword evidence="6" id="KW-0406">Ion transport</keyword>
<keyword evidence="7" id="KW-0496">Mitochondrion</keyword>
<evidence type="ECO:0000256" key="1">
    <source>
        <dbReference type="ARBA" id="ARBA00004325"/>
    </source>
</evidence>
<evidence type="ECO:0000256" key="3">
    <source>
        <dbReference type="ARBA" id="ARBA00022448"/>
    </source>
</evidence>
<dbReference type="InterPro" id="IPR006808">
    <property type="entry name" value="ATP_synth_F0_gsu_mt"/>
</dbReference>
<protein>
    <submittedName>
        <fullName evidence="10">ATP synthase subunit G atp20</fullName>
    </submittedName>
</protein>
<name>A0AAE0WLS6_9PEZI</name>
<reference evidence="10" key="1">
    <citation type="submission" date="2023-07" db="EMBL/GenBank/DDBJ databases">
        <title>Black Yeasts Isolated from many extreme environments.</title>
        <authorList>
            <person name="Coleine C."/>
            <person name="Stajich J.E."/>
            <person name="Selbmann L."/>
        </authorList>
    </citation>
    <scope>NUCLEOTIDE SEQUENCE</scope>
    <source>
        <strain evidence="10">CCFEE 5485</strain>
    </source>
</reference>
<dbReference type="AlphaFoldDB" id="A0AAE0WLS6"/>
<evidence type="ECO:0000313" key="11">
    <source>
        <dbReference type="Proteomes" id="UP001274830"/>
    </source>
</evidence>
<evidence type="ECO:0000256" key="8">
    <source>
        <dbReference type="ARBA" id="ARBA00023136"/>
    </source>
</evidence>
<keyword evidence="11" id="KW-1185">Reference proteome</keyword>
<keyword evidence="4" id="KW-0138">CF(0)</keyword>
<organism evidence="10 11">
    <name type="scientific">Recurvomyces mirabilis</name>
    <dbReference type="NCBI Taxonomy" id="574656"/>
    <lineage>
        <taxon>Eukaryota</taxon>
        <taxon>Fungi</taxon>
        <taxon>Dikarya</taxon>
        <taxon>Ascomycota</taxon>
        <taxon>Pezizomycotina</taxon>
        <taxon>Dothideomycetes</taxon>
        <taxon>Dothideomycetidae</taxon>
        <taxon>Mycosphaerellales</taxon>
        <taxon>Teratosphaeriaceae</taxon>
        <taxon>Recurvomyces</taxon>
    </lineage>
</organism>
<dbReference type="GO" id="GO:0045259">
    <property type="term" value="C:proton-transporting ATP synthase complex"/>
    <property type="evidence" value="ECO:0007669"/>
    <property type="project" value="UniProtKB-KW"/>
</dbReference>
<evidence type="ECO:0000256" key="5">
    <source>
        <dbReference type="ARBA" id="ARBA00022781"/>
    </source>
</evidence>
<dbReference type="GO" id="GO:0031966">
    <property type="term" value="C:mitochondrial membrane"/>
    <property type="evidence" value="ECO:0007669"/>
    <property type="project" value="UniProtKB-SubCell"/>
</dbReference>
<evidence type="ECO:0000256" key="9">
    <source>
        <dbReference type="ARBA" id="ARBA00023310"/>
    </source>
</evidence>
<sequence length="224" mass="23561">MSARLVPRLALRQSRWMVQRRAASTTTEAANAASSTASKAKEGASAIAGKAQQGLSRVTSSAGSAVSGAAESASNAASQATGRVGQIIHFAQGLVPPTIYYARVVGELGQLMFKGRNMYPPNMQTIQTYLQPVQNAIRNPSALLNQTESQVTQAASKAGNAAQNTAQQAANNPEAFLSQLRNFDTAALTSVGVVVAEVLGFFTVGEMIGRFKIIGYRGEHGHHE</sequence>
<evidence type="ECO:0000313" key="10">
    <source>
        <dbReference type="EMBL" id="KAK3674073.1"/>
    </source>
</evidence>
<evidence type="ECO:0000256" key="2">
    <source>
        <dbReference type="ARBA" id="ARBA00005699"/>
    </source>
</evidence>
<dbReference type="EMBL" id="JAUTXT010000021">
    <property type="protein sequence ID" value="KAK3674073.1"/>
    <property type="molecule type" value="Genomic_DNA"/>
</dbReference>
<keyword evidence="8" id="KW-0472">Membrane</keyword>
<keyword evidence="3" id="KW-0813">Transport</keyword>
<dbReference type="Pfam" id="PF04718">
    <property type="entry name" value="ATP-synt_G"/>
    <property type="match status" value="1"/>
</dbReference>
<accession>A0AAE0WLS6</accession>
<proteinExistence type="inferred from homology"/>
<dbReference type="GeneID" id="89963462"/>
<dbReference type="Proteomes" id="UP001274830">
    <property type="component" value="Unassembled WGS sequence"/>
</dbReference>
<evidence type="ECO:0000256" key="6">
    <source>
        <dbReference type="ARBA" id="ARBA00023065"/>
    </source>
</evidence>
<dbReference type="GO" id="GO:0015986">
    <property type="term" value="P:proton motive force-driven ATP synthesis"/>
    <property type="evidence" value="ECO:0007669"/>
    <property type="project" value="InterPro"/>
</dbReference>
<dbReference type="RefSeq" id="XP_064693747.1">
    <property type="nucleotide sequence ID" value="XM_064838922.1"/>
</dbReference>
<keyword evidence="5" id="KW-0375">Hydrogen ion transport</keyword>
<keyword evidence="9" id="KW-0066">ATP synthesis</keyword>
<comment type="similarity">
    <text evidence="2">Belongs to the ATPase g subunit family.</text>
</comment>